<evidence type="ECO:0000313" key="4">
    <source>
        <dbReference type="EMBL" id="ANO51383.1"/>
    </source>
</evidence>
<dbReference type="GO" id="GO:0016491">
    <property type="term" value="F:oxidoreductase activity"/>
    <property type="evidence" value="ECO:0007669"/>
    <property type="project" value="InterPro"/>
</dbReference>
<dbReference type="STRING" id="1548547.BA177_09385"/>
<accession>A0A193LFZ0</accession>
<dbReference type="Gene3D" id="3.40.50.360">
    <property type="match status" value="1"/>
</dbReference>
<dbReference type="GO" id="GO:0010181">
    <property type="term" value="F:FMN binding"/>
    <property type="evidence" value="ECO:0007669"/>
    <property type="project" value="TreeGrafter"/>
</dbReference>
<evidence type="ECO:0000313" key="5">
    <source>
        <dbReference type="Proteomes" id="UP000092695"/>
    </source>
</evidence>
<evidence type="ECO:0000259" key="3">
    <source>
        <dbReference type="Pfam" id="PF03358"/>
    </source>
</evidence>
<dbReference type="InterPro" id="IPR050712">
    <property type="entry name" value="NAD(P)H-dep_reductase"/>
</dbReference>
<keyword evidence="5" id="KW-1185">Reference proteome</keyword>
<proteinExistence type="predicted"/>
<dbReference type="Proteomes" id="UP000092695">
    <property type="component" value="Chromosome"/>
</dbReference>
<dbReference type="PANTHER" id="PTHR30543">
    <property type="entry name" value="CHROMATE REDUCTASE"/>
    <property type="match status" value="1"/>
</dbReference>
<protein>
    <submittedName>
        <fullName evidence="4">NADPH-dependent FMN reductase</fullName>
    </submittedName>
</protein>
<keyword evidence="2" id="KW-0285">Flavoprotein</keyword>
<dbReference type="EMBL" id="CP016268">
    <property type="protein sequence ID" value="ANO51383.1"/>
    <property type="molecule type" value="Genomic_DNA"/>
</dbReference>
<dbReference type="GO" id="GO:0005829">
    <property type="term" value="C:cytosol"/>
    <property type="evidence" value="ECO:0007669"/>
    <property type="project" value="TreeGrafter"/>
</dbReference>
<dbReference type="PANTHER" id="PTHR30543:SF21">
    <property type="entry name" value="NAD(P)H-DEPENDENT FMN REDUCTASE LOT6"/>
    <property type="match status" value="1"/>
</dbReference>
<evidence type="ECO:0000256" key="1">
    <source>
        <dbReference type="ARBA" id="ARBA00001917"/>
    </source>
</evidence>
<dbReference type="AlphaFoldDB" id="A0A193LFZ0"/>
<keyword evidence="2" id="KW-0288">FMN</keyword>
<organism evidence="4 5">
    <name type="scientific">Woeseia oceani</name>
    <dbReference type="NCBI Taxonomy" id="1548547"/>
    <lineage>
        <taxon>Bacteria</taxon>
        <taxon>Pseudomonadati</taxon>
        <taxon>Pseudomonadota</taxon>
        <taxon>Gammaproteobacteria</taxon>
        <taxon>Woeseiales</taxon>
        <taxon>Woeseiaceae</taxon>
        <taxon>Woeseia</taxon>
    </lineage>
</organism>
<dbReference type="KEGG" id="woc:BA177_09385"/>
<comment type="cofactor">
    <cofactor evidence="1">
        <name>FMN</name>
        <dbReference type="ChEBI" id="CHEBI:58210"/>
    </cofactor>
</comment>
<dbReference type="InterPro" id="IPR005025">
    <property type="entry name" value="FMN_Rdtase-like_dom"/>
</dbReference>
<dbReference type="RefSeq" id="WP_068615669.1">
    <property type="nucleotide sequence ID" value="NZ_CP016268.1"/>
</dbReference>
<sequence>MAITIVGVSGSLRRESLNTRLLKAARERMPENTELILESIADIPLYNFDDEAESGVPPRVAELKAAFASADGVLICSPEYNNAMPGVLKNAIDWMSRPAADIPAVFGGRPLGLLGATPGGYGTVLAQNAWLPVMRALGVSLWNGGRLMAPRAGGLFDQQGRLTDEAMDSRLRNFLNGFVDFVRESH</sequence>
<gene>
    <name evidence="4" type="ORF">BA177_09385</name>
</gene>
<dbReference type="OrthoDB" id="9812295at2"/>
<dbReference type="InterPro" id="IPR029039">
    <property type="entry name" value="Flavoprotein-like_sf"/>
</dbReference>
<reference evidence="4 5" key="1">
    <citation type="submission" date="2016-06" db="EMBL/GenBank/DDBJ databases">
        <title>Complete genome sequence of a deep-branching marine Gamma Proteobacterium Woeseia oceani type strain XK5.</title>
        <authorList>
            <person name="Mu D."/>
            <person name="Du Z."/>
        </authorList>
    </citation>
    <scope>NUCLEOTIDE SEQUENCE [LARGE SCALE GENOMIC DNA]</scope>
    <source>
        <strain evidence="4 5">XK5</strain>
    </source>
</reference>
<feature type="domain" description="NADPH-dependent FMN reductase-like" evidence="3">
    <location>
        <begin position="4"/>
        <end position="151"/>
    </location>
</feature>
<dbReference type="SUPFAM" id="SSF52218">
    <property type="entry name" value="Flavoproteins"/>
    <property type="match status" value="1"/>
</dbReference>
<name>A0A193LFZ0_9GAMM</name>
<evidence type="ECO:0000256" key="2">
    <source>
        <dbReference type="ARBA" id="ARBA00022643"/>
    </source>
</evidence>
<dbReference type="Pfam" id="PF03358">
    <property type="entry name" value="FMN_red"/>
    <property type="match status" value="1"/>
</dbReference>